<feature type="transmembrane region" description="Helical" evidence="4">
    <location>
        <begin position="97"/>
        <end position="117"/>
    </location>
</feature>
<dbReference type="STRING" id="1051646.IX91_16345"/>
<evidence type="ECO:0000313" key="7">
    <source>
        <dbReference type="EMBL" id="EGU56945.1"/>
    </source>
</evidence>
<evidence type="ECO:0000256" key="1">
    <source>
        <dbReference type="ARBA" id="ARBA00022692"/>
    </source>
</evidence>
<keyword evidence="8" id="KW-1185">Reference proteome</keyword>
<dbReference type="PANTHER" id="PTHR23537:SF1">
    <property type="entry name" value="SUGAR TRANSPORTER"/>
    <property type="match status" value="1"/>
</dbReference>
<keyword evidence="1 4" id="KW-0812">Transmembrane</keyword>
<keyword evidence="3 4" id="KW-0472">Membrane</keyword>
<feature type="transmembrane region" description="Helical" evidence="4">
    <location>
        <begin position="326"/>
        <end position="343"/>
    </location>
</feature>
<reference evidence="7 8" key="2">
    <citation type="journal article" date="2012" name="Int. J. Syst. Evol. Microbiol.">
        <title>Vibrio caribbeanicus sp. nov., isolated from the marine sponge Scleritoderma cyanea.</title>
        <authorList>
            <person name="Hoffmann M."/>
            <person name="Monday S.R."/>
            <person name="Allard M.W."/>
            <person name="Strain E.A."/>
            <person name="Whittaker P."/>
            <person name="Naum M."/>
            <person name="McCarthy P.J."/>
            <person name="Lopez J.V."/>
            <person name="Fischer M."/>
            <person name="Brown E.W."/>
        </authorList>
    </citation>
    <scope>NUCLEOTIDE SEQUENCE [LARGE SCALE GENOMIC DNA]</scope>
    <source>
        <strain evidence="7 8">ATCC 19109</strain>
    </source>
</reference>
<dbReference type="Gene3D" id="1.20.1250.20">
    <property type="entry name" value="MFS general substrate transporter like domains"/>
    <property type="match status" value="2"/>
</dbReference>
<accession>F9T3L5</accession>
<evidence type="ECO:0000256" key="4">
    <source>
        <dbReference type="SAM" id="Phobius"/>
    </source>
</evidence>
<dbReference type="GO" id="GO:0022857">
    <property type="term" value="F:transmembrane transporter activity"/>
    <property type="evidence" value="ECO:0007669"/>
    <property type="project" value="InterPro"/>
</dbReference>
<dbReference type="Proteomes" id="UP000003836">
    <property type="component" value="Unassembled WGS sequence"/>
</dbReference>
<dbReference type="eggNOG" id="COG2814">
    <property type="taxonomic scope" value="Bacteria"/>
</dbReference>
<dbReference type="GO" id="GO:0005886">
    <property type="term" value="C:plasma membrane"/>
    <property type="evidence" value="ECO:0007669"/>
    <property type="project" value="TreeGrafter"/>
</dbReference>
<dbReference type="EMBL" id="AFWI01000101">
    <property type="protein sequence ID" value="EGU56945.1"/>
    <property type="molecule type" value="Genomic_DNA"/>
</dbReference>
<dbReference type="Pfam" id="PF06779">
    <property type="entry name" value="MFS_4"/>
    <property type="match status" value="1"/>
</dbReference>
<evidence type="ECO:0000313" key="8">
    <source>
        <dbReference type="Proteomes" id="UP000003836"/>
    </source>
</evidence>
<feature type="transmembrane region" description="Helical" evidence="4">
    <location>
        <begin position="184"/>
        <end position="206"/>
    </location>
</feature>
<dbReference type="PANTHER" id="PTHR23537">
    <property type="match status" value="1"/>
</dbReference>
<dbReference type="PATRIC" id="fig|1051646.9.peg.3180"/>
<dbReference type="HOGENOM" id="CLU_001265_7_1_6"/>
<feature type="transmembrane region" description="Helical" evidence="4">
    <location>
        <begin position="413"/>
        <end position="432"/>
    </location>
</feature>
<dbReference type="EMBL" id="CP009355">
    <property type="protein sequence ID" value="AIW15669.1"/>
    <property type="molecule type" value="Genomic_DNA"/>
</dbReference>
<dbReference type="InterPro" id="IPR036259">
    <property type="entry name" value="MFS_trans_sf"/>
</dbReference>
<dbReference type="InterPro" id="IPR020846">
    <property type="entry name" value="MFS_dom"/>
</dbReference>
<feature type="transmembrane region" description="Helical" evidence="4">
    <location>
        <begin position="124"/>
        <end position="145"/>
    </location>
</feature>
<dbReference type="SUPFAM" id="SSF103473">
    <property type="entry name" value="MFS general substrate transporter"/>
    <property type="match status" value="1"/>
</dbReference>
<evidence type="ECO:0000313" key="6">
    <source>
        <dbReference type="EMBL" id="AIW15669.1"/>
    </source>
</evidence>
<feature type="transmembrane region" description="Helical" evidence="4">
    <location>
        <begin position="61"/>
        <end position="85"/>
    </location>
</feature>
<dbReference type="AlphaFoldDB" id="F9T3L5"/>
<protein>
    <submittedName>
        <fullName evidence="6">Major facilitator transporter</fullName>
    </submittedName>
</protein>
<sequence length="450" mass="47973">MQQLALNASIKKQTTQGREQQVFAIAHSMRGSFVAKPLAITDMTTSIQLWNKQIVSRASMAGLGATLIGNGIGRFAYIALMPALIQSGWFSESDASYLGVATLIGYIAGAPAANLLLRYFSSGLLIRSAMLISTFSYLACAWQDAPLSWFYIWRTLAGVTGALLMVAAPPVIVRQFSSDVKARVSGVVFSGIGIGAMLSGTLLPALISYDLISAWVGMGAVALVTTILTWNAWDTRIPPTNAAYVQASFSQLSQPQVKNVILISLAYSLCAIGYLPHTLFWVDYLVRELGMSFTSGGFFWATFGVGAAMGPLITGSLGDKFGLKRSLCIAFSFKAAGVAIPLLSAHPFLLFISSLLVGIFTPGIVTLVSTYTLECVGYELHTKAWSGMTLAFAISQGVGGFLMAYFLSHLASYNTLFALSANALVLSLVCILSTSTHCAEQTQSANNSMK</sequence>
<dbReference type="KEGG" id="vtu:IX91_16345"/>
<feature type="transmembrane region" description="Helical" evidence="4">
    <location>
        <begin position="260"/>
        <end position="277"/>
    </location>
</feature>
<name>F9T3L5_9VIBR</name>
<evidence type="ECO:0000256" key="3">
    <source>
        <dbReference type="ARBA" id="ARBA00023136"/>
    </source>
</evidence>
<reference evidence="7" key="1">
    <citation type="submission" date="2011-08" db="EMBL/GenBank/DDBJ databases">
        <authorList>
            <person name="Hoffman M."/>
            <person name="Strain E.A."/>
            <person name="Brown E."/>
            <person name="Allard M.W."/>
        </authorList>
    </citation>
    <scope>NUCLEOTIDE SEQUENCE</scope>
    <source>
        <strain evidence="7">ATCC 19109</strain>
    </source>
</reference>
<feature type="transmembrane region" description="Helical" evidence="4">
    <location>
        <begin position="349"/>
        <end position="373"/>
    </location>
</feature>
<feature type="transmembrane region" description="Helical" evidence="4">
    <location>
        <begin position="385"/>
        <end position="407"/>
    </location>
</feature>
<gene>
    <name evidence="6" type="ORF">IX91_16345</name>
    <name evidence="7" type="ORF">VITU9109_09237</name>
</gene>
<proteinExistence type="predicted"/>
<dbReference type="Proteomes" id="UP000030071">
    <property type="component" value="Chromosome 2"/>
</dbReference>
<feature type="transmembrane region" description="Helical" evidence="4">
    <location>
        <begin position="297"/>
        <end position="314"/>
    </location>
</feature>
<organism evidence="6 9">
    <name type="scientific">Vibrio tubiashii ATCC 19109</name>
    <dbReference type="NCBI Taxonomy" id="1051646"/>
    <lineage>
        <taxon>Bacteria</taxon>
        <taxon>Pseudomonadati</taxon>
        <taxon>Pseudomonadota</taxon>
        <taxon>Gammaproteobacteria</taxon>
        <taxon>Vibrionales</taxon>
        <taxon>Vibrionaceae</taxon>
        <taxon>Vibrio</taxon>
        <taxon>Vibrio oreintalis group</taxon>
    </lineage>
</organism>
<dbReference type="InterPro" id="IPR010645">
    <property type="entry name" value="MFS_4"/>
</dbReference>
<keyword evidence="2 4" id="KW-1133">Transmembrane helix</keyword>
<dbReference type="PROSITE" id="PS50850">
    <property type="entry name" value="MFS"/>
    <property type="match status" value="1"/>
</dbReference>
<evidence type="ECO:0000259" key="5">
    <source>
        <dbReference type="PROSITE" id="PS50850"/>
    </source>
</evidence>
<evidence type="ECO:0000313" key="9">
    <source>
        <dbReference type="Proteomes" id="UP000030071"/>
    </source>
</evidence>
<evidence type="ECO:0000256" key="2">
    <source>
        <dbReference type="ARBA" id="ARBA00022989"/>
    </source>
</evidence>
<reference evidence="6 9" key="3">
    <citation type="submission" date="2014-08" db="EMBL/GenBank/DDBJ databases">
        <title>First Complete Genome Sequence of the Shellfish Pathogen Vibrio tubiashii.</title>
        <authorList>
            <person name="Richards G.P."/>
            <person name="Needleman D.S."/>
            <person name="Watson M.A."/>
            <person name="Bono J.L."/>
        </authorList>
    </citation>
    <scope>NUCLEOTIDE SEQUENCE [LARGE SCALE GENOMIC DNA]</scope>
    <source>
        <strain evidence="6 9">ATCC 19109</strain>
    </source>
</reference>
<feature type="transmembrane region" description="Helical" evidence="4">
    <location>
        <begin position="151"/>
        <end position="172"/>
    </location>
</feature>
<feature type="domain" description="Major facilitator superfamily (MFS) profile" evidence="5">
    <location>
        <begin position="259"/>
        <end position="450"/>
    </location>
</feature>
<feature type="transmembrane region" description="Helical" evidence="4">
    <location>
        <begin position="212"/>
        <end position="233"/>
    </location>
</feature>